<sequence length="234" mass="26495">MEDPVVNVRTANWWSYVIAFLITALMFATAVYASNYFNNRRISEIRATQDDISSDILSIETQFDLLAEHSCSDIGESTILPSELTSLGSQLSYMESQGGRTEEITRLKRLYSLLLIKDYLLMQRVAEKCHLKPVFILYFYSNKGDCADCENQGYVLTGLSREYPQLRVYSFDYNLGVGALQTLISIHDIENALPALVINDKVYYGFHGIEDIKNILPQLATLEKSATSTDSKKK</sequence>
<name>A0A0G2A2K0_9BACT</name>
<dbReference type="Proteomes" id="UP000034290">
    <property type="component" value="Unassembled WGS sequence"/>
</dbReference>
<keyword evidence="1" id="KW-0472">Membrane</keyword>
<evidence type="ECO:0008006" key="4">
    <source>
        <dbReference type="Google" id="ProtNLM"/>
    </source>
</evidence>
<proteinExistence type="predicted"/>
<dbReference type="EMBL" id="LCRM01000054">
    <property type="protein sequence ID" value="KKW35082.1"/>
    <property type="molecule type" value="Genomic_DNA"/>
</dbReference>
<comment type="caution">
    <text evidence="2">The sequence shown here is derived from an EMBL/GenBank/DDBJ whole genome shotgun (WGS) entry which is preliminary data.</text>
</comment>
<evidence type="ECO:0000313" key="3">
    <source>
        <dbReference type="Proteomes" id="UP000034290"/>
    </source>
</evidence>
<evidence type="ECO:0000313" key="2">
    <source>
        <dbReference type="EMBL" id="KKW35082.1"/>
    </source>
</evidence>
<organism evidence="2 3">
    <name type="scientific">Candidatus Giovannonibacteria bacterium GW2011_GWA2_53_7</name>
    <dbReference type="NCBI Taxonomy" id="1618650"/>
    <lineage>
        <taxon>Bacteria</taxon>
        <taxon>Candidatus Giovannoniibacteriota</taxon>
    </lineage>
</organism>
<dbReference type="AlphaFoldDB" id="A0A0G2A2K0"/>
<feature type="transmembrane region" description="Helical" evidence="1">
    <location>
        <begin position="13"/>
        <end position="33"/>
    </location>
</feature>
<protein>
    <recommendedName>
        <fullName evidence="4">Thioredoxin-like fold domain-containing protein</fullName>
    </recommendedName>
</protein>
<gene>
    <name evidence="2" type="ORF">UY81_C0054G0006</name>
</gene>
<accession>A0A0G2A2K0</accession>
<reference evidence="2 3" key="1">
    <citation type="journal article" date="2015" name="Nature">
        <title>rRNA introns, odd ribosomes, and small enigmatic genomes across a large radiation of phyla.</title>
        <authorList>
            <person name="Brown C.T."/>
            <person name="Hug L.A."/>
            <person name="Thomas B.C."/>
            <person name="Sharon I."/>
            <person name="Castelle C.J."/>
            <person name="Singh A."/>
            <person name="Wilkins M.J."/>
            <person name="Williams K.H."/>
            <person name="Banfield J.F."/>
        </authorList>
    </citation>
    <scope>NUCLEOTIDE SEQUENCE [LARGE SCALE GENOMIC DNA]</scope>
</reference>
<evidence type="ECO:0000256" key="1">
    <source>
        <dbReference type="SAM" id="Phobius"/>
    </source>
</evidence>
<keyword evidence="1" id="KW-0812">Transmembrane</keyword>
<keyword evidence="1" id="KW-1133">Transmembrane helix</keyword>